<reference evidence="2 3" key="1">
    <citation type="submission" date="2023-04" db="EMBL/GenBank/DDBJ databases">
        <title>Genome of Basidiobolus ranarum AG-B5.</title>
        <authorList>
            <person name="Stajich J.E."/>
            <person name="Carter-House D."/>
            <person name="Gryganskyi A."/>
        </authorList>
    </citation>
    <scope>NUCLEOTIDE SEQUENCE [LARGE SCALE GENOMIC DNA]</scope>
    <source>
        <strain evidence="2 3">AG-B5</strain>
    </source>
</reference>
<accession>A0ABR2VUP4</accession>
<keyword evidence="1" id="KW-1133">Transmembrane helix</keyword>
<evidence type="ECO:0000313" key="2">
    <source>
        <dbReference type="EMBL" id="KAK9703010.1"/>
    </source>
</evidence>
<proteinExistence type="predicted"/>
<keyword evidence="1" id="KW-0812">Transmembrane</keyword>
<protein>
    <submittedName>
        <fullName evidence="2">Ethionine resistance protein</fullName>
    </submittedName>
</protein>
<organism evidence="2 3">
    <name type="scientific">Basidiobolus ranarum</name>
    <dbReference type="NCBI Taxonomy" id="34480"/>
    <lineage>
        <taxon>Eukaryota</taxon>
        <taxon>Fungi</taxon>
        <taxon>Fungi incertae sedis</taxon>
        <taxon>Zoopagomycota</taxon>
        <taxon>Entomophthoromycotina</taxon>
        <taxon>Basidiobolomycetes</taxon>
        <taxon>Basidiobolales</taxon>
        <taxon>Basidiobolaceae</taxon>
        <taxon>Basidiobolus</taxon>
    </lineage>
</organism>
<dbReference type="Proteomes" id="UP001479436">
    <property type="component" value="Unassembled WGS sequence"/>
</dbReference>
<keyword evidence="1" id="KW-0472">Membrane</keyword>
<keyword evidence="3" id="KW-1185">Reference proteome</keyword>
<evidence type="ECO:0000256" key="1">
    <source>
        <dbReference type="SAM" id="Phobius"/>
    </source>
</evidence>
<feature type="transmembrane region" description="Helical" evidence="1">
    <location>
        <begin position="23"/>
        <end position="45"/>
    </location>
</feature>
<feature type="non-terminal residue" evidence="2">
    <location>
        <position position="52"/>
    </location>
</feature>
<sequence>MCDVVGNIAGGILRGQGRPSIGAFFNLMGYYVIAVPLGGVLAFQFDMGLNGL</sequence>
<dbReference type="EMBL" id="JASJQH010007675">
    <property type="protein sequence ID" value="KAK9703010.1"/>
    <property type="molecule type" value="Genomic_DNA"/>
</dbReference>
<evidence type="ECO:0000313" key="3">
    <source>
        <dbReference type="Proteomes" id="UP001479436"/>
    </source>
</evidence>
<name>A0ABR2VUP4_9FUNG</name>
<comment type="caution">
    <text evidence="2">The sequence shown here is derived from an EMBL/GenBank/DDBJ whole genome shotgun (WGS) entry which is preliminary data.</text>
</comment>
<gene>
    <name evidence="2" type="primary">ERC1_6</name>
    <name evidence="2" type="ORF">K7432_010955</name>
</gene>